<dbReference type="Gene3D" id="3.90.320.10">
    <property type="match status" value="1"/>
</dbReference>
<dbReference type="InterPro" id="IPR027417">
    <property type="entry name" value="P-loop_NTPase"/>
</dbReference>
<keyword evidence="11" id="KW-0413">Isomerase</keyword>
<evidence type="ECO:0000256" key="5">
    <source>
        <dbReference type="ARBA" id="ARBA00022801"/>
    </source>
</evidence>
<keyword evidence="4" id="KW-0227">DNA damage</keyword>
<evidence type="ECO:0000256" key="3">
    <source>
        <dbReference type="ARBA" id="ARBA00022741"/>
    </source>
</evidence>
<keyword evidence="2" id="KW-0540">Nuclease</keyword>
<name>A0A1N5U239_9ARCH</name>
<dbReference type="GO" id="GO:0043138">
    <property type="term" value="F:3'-5' DNA helicase activity"/>
    <property type="evidence" value="ECO:0007669"/>
    <property type="project" value="UniProtKB-EC"/>
</dbReference>
<dbReference type="PROSITE" id="PS51198">
    <property type="entry name" value="UVRD_HELICASE_ATP_BIND"/>
    <property type="match status" value="1"/>
</dbReference>
<dbReference type="InterPro" id="IPR014017">
    <property type="entry name" value="DNA_helicase_UvrD-like_C"/>
</dbReference>
<sequence>MMSKSRILVSANPGSGKTEDLSNQVSKLLQEGVDSDNILCLTFTNKARDEMERRIILKMKDTKYKVPDIHTFHSLSQSIINHRMEGGDLIPERFLRYQILKSLETRQIMNYDGEVLSKDYPAIVNVGQIVNAIKFLKSFAILPDKVHIEELKKNVRMEYNNGNGVNGYTLEEMEILCEGFLDIFRDYESSKNLSQMDYNDILLRAVNYSKAHFNKYQYVFVDEVQDMSEIEYELVKQVGENVYAVGDMKQAIFGFQGGNIRALRDMMSGKDFEKRVIDGTRRLPKNVVEYCINFYRTHEPEELSPELDHFRSMNEKDGVVTLIRLKDKGELIDAVTEILNKQNNDESVGIIVRTNEQANDLSDSLTLKNISHQKISGTKGEKLWREEISKFIGGIYGTSDSIIGMIYSIYSRIPLYDGIQIAERMRFENDLKKVLPRELIDIREKYGNHKNQLLQLFNDYIIPNSIALGESAFEAAKDVFDSLPMFLDRFGTGEEYSLASLQKYILQENSRDSVDEISEKVCIITVHKAKGLEFDHVIYIPKYTEKKNTSAIDLIVDSILKSNNLSYSRDERIKEENRIDFVALTRTKNSLDIITEKKSSTRYDLEPCKKIDFTTKIVNNEFVSMKDISDREKLKLNFKPWIRDYLKKKMEKLNNLSFTMLERVKELDKFVESYVLGIQTKSSALTFGSDIHSYIENYIKSHETPPIMNDEKLTRTWSNFISYDKYVREIQKGKWLGSEMKFKQKVSNVFPDIMTNITVEGRIDGLYKYIEGNTEKTVIVDFKTSKKVNRDYVNQLSLYAKLFSLENKIDMEQIESEIAYLSLRDTKVNINRIEKRWDRIDPTIEMRALEDVKKTVEKFVNYKLSVDSMIRDILSVRNTESNVFIEFQKMLKMEMENS</sequence>
<accession>A0A1N5U239</accession>
<keyword evidence="5 15" id="KW-0378">Hydrolase</keyword>
<dbReference type="InterPro" id="IPR014016">
    <property type="entry name" value="UvrD-like_ATP-bd"/>
</dbReference>
<evidence type="ECO:0000256" key="16">
    <source>
        <dbReference type="SAM" id="MobiDB-lite"/>
    </source>
</evidence>
<comment type="catalytic activity">
    <reaction evidence="14">
        <text>ATP + H2O = ADP + phosphate + H(+)</text>
        <dbReference type="Rhea" id="RHEA:13065"/>
        <dbReference type="ChEBI" id="CHEBI:15377"/>
        <dbReference type="ChEBI" id="CHEBI:15378"/>
        <dbReference type="ChEBI" id="CHEBI:30616"/>
        <dbReference type="ChEBI" id="CHEBI:43474"/>
        <dbReference type="ChEBI" id="CHEBI:456216"/>
        <dbReference type="EC" id="5.6.2.4"/>
    </reaction>
</comment>
<dbReference type="Gene3D" id="3.40.50.300">
    <property type="entry name" value="P-loop containing nucleotide triphosphate hydrolases"/>
    <property type="match status" value="2"/>
</dbReference>
<evidence type="ECO:0000256" key="12">
    <source>
        <dbReference type="ARBA" id="ARBA00034617"/>
    </source>
</evidence>
<proteinExistence type="inferred from homology"/>
<evidence type="ECO:0000256" key="15">
    <source>
        <dbReference type="PROSITE-ProRule" id="PRU00560"/>
    </source>
</evidence>
<dbReference type="InterPro" id="IPR011604">
    <property type="entry name" value="PDDEXK-like_dom_sf"/>
</dbReference>
<dbReference type="InterPro" id="IPR038726">
    <property type="entry name" value="PDDEXK_AddAB-type"/>
</dbReference>
<dbReference type="GeneID" id="41588054"/>
<evidence type="ECO:0000256" key="14">
    <source>
        <dbReference type="ARBA" id="ARBA00048988"/>
    </source>
</evidence>
<gene>
    <name evidence="18" type="ORF">CSP5_0779</name>
</gene>
<evidence type="ECO:0000259" key="17">
    <source>
        <dbReference type="PROSITE" id="PS51198"/>
    </source>
</evidence>
<evidence type="ECO:0000256" key="8">
    <source>
        <dbReference type="ARBA" id="ARBA00022840"/>
    </source>
</evidence>
<evidence type="ECO:0000256" key="6">
    <source>
        <dbReference type="ARBA" id="ARBA00022806"/>
    </source>
</evidence>
<feature type="binding site" evidence="15">
    <location>
        <begin position="11"/>
        <end position="18"/>
    </location>
    <ligand>
        <name>ATP</name>
        <dbReference type="ChEBI" id="CHEBI:30616"/>
    </ligand>
</feature>
<dbReference type="RefSeq" id="WP_148689655.1">
    <property type="nucleotide sequence ID" value="NZ_LT671858.1"/>
</dbReference>
<dbReference type="Gene3D" id="1.10.10.160">
    <property type="match status" value="1"/>
</dbReference>
<keyword evidence="9" id="KW-0238">DNA-binding</keyword>
<reference evidence="18 19" key="1">
    <citation type="submission" date="2016-04" db="EMBL/GenBank/DDBJ databases">
        <authorList>
            <person name="Evans L.H."/>
            <person name="Alamgir A."/>
            <person name="Owens N."/>
            <person name="Weber N.D."/>
            <person name="Virtaneva K."/>
            <person name="Barbian K."/>
            <person name="Babar A."/>
            <person name="Rosenke K."/>
        </authorList>
    </citation>
    <scope>NUCLEOTIDE SEQUENCE [LARGE SCALE GENOMIC DNA]</scope>
    <source>
        <strain evidence="19">S5(T) (JCM 30642 \VKM B-2941)</strain>
    </source>
</reference>
<protein>
    <recommendedName>
        <fullName evidence="13">DNA 3'-5' helicase</fullName>
        <ecNumber evidence="13">5.6.2.4</ecNumber>
    </recommendedName>
</protein>
<evidence type="ECO:0000313" key="18">
    <source>
        <dbReference type="EMBL" id="SIM54822.1"/>
    </source>
</evidence>
<dbReference type="GO" id="GO:0003677">
    <property type="term" value="F:DNA binding"/>
    <property type="evidence" value="ECO:0007669"/>
    <property type="project" value="UniProtKB-KW"/>
</dbReference>
<organism evidence="18 19">
    <name type="scientific">Cuniculiplasma divulgatum</name>
    <dbReference type="NCBI Taxonomy" id="1673428"/>
    <lineage>
        <taxon>Archaea</taxon>
        <taxon>Methanobacteriati</taxon>
        <taxon>Thermoplasmatota</taxon>
        <taxon>Thermoplasmata</taxon>
        <taxon>Thermoplasmatales</taxon>
        <taxon>Cuniculiplasmataceae</taxon>
        <taxon>Cuniculiplasma</taxon>
    </lineage>
</organism>
<dbReference type="InterPro" id="IPR013986">
    <property type="entry name" value="DExx_box_DNA_helicase_dom_sf"/>
</dbReference>
<evidence type="ECO:0000256" key="7">
    <source>
        <dbReference type="ARBA" id="ARBA00022839"/>
    </source>
</evidence>
<dbReference type="Pfam" id="PF00580">
    <property type="entry name" value="UvrD-helicase"/>
    <property type="match status" value="1"/>
</dbReference>
<dbReference type="SUPFAM" id="SSF52540">
    <property type="entry name" value="P-loop containing nucleoside triphosphate hydrolases"/>
    <property type="match status" value="1"/>
</dbReference>
<dbReference type="GO" id="GO:0000725">
    <property type="term" value="P:recombinational repair"/>
    <property type="evidence" value="ECO:0007669"/>
    <property type="project" value="TreeGrafter"/>
</dbReference>
<evidence type="ECO:0000256" key="11">
    <source>
        <dbReference type="ARBA" id="ARBA00023235"/>
    </source>
</evidence>
<keyword evidence="7" id="KW-0269">Exonuclease</keyword>
<comment type="similarity">
    <text evidence="1">Belongs to the helicase family. UvrD subfamily.</text>
</comment>
<dbReference type="GO" id="GO:0005524">
    <property type="term" value="F:ATP binding"/>
    <property type="evidence" value="ECO:0007669"/>
    <property type="project" value="UniProtKB-UniRule"/>
</dbReference>
<evidence type="ECO:0000256" key="2">
    <source>
        <dbReference type="ARBA" id="ARBA00022722"/>
    </source>
</evidence>
<evidence type="ECO:0000256" key="13">
    <source>
        <dbReference type="ARBA" id="ARBA00034808"/>
    </source>
</evidence>
<keyword evidence="8 15" id="KW-0067">ATP-binding</keyword>
<keyword evidence="6 15" id="KW-0347">Helicase</keyword>
<dbReference type="InterPro" id="IPR000212">
    <property type="entry name" value="DNA_helicase_UvrD/REP"/>
</dbReference>
<dbReference type="AlphaFoldDB" id="A0A1N5U239"/>
<evidence type="ECO:0000256" key="1">
    <source>
        <dbReference type="ARBA" id="ARBA00009922"/>
    </source>
</evidence>
<evidence type="ECO:0000256" key="9">
    <source>
        <dbReference type="ARBA" id="ARBA00023125"/>
    </source>
</evidence>
<dbReference type="EC" id="5.6.2.4" evidence="13"/>
<evidence type="ECO:0000256" key="4">
    <source>
        <dbReference type="ARBA" id="ARBA00022763"/>
    </source>
</evidence>
<dbReference type="GO" id="GO:0004527">
    <property type="term" value="F:exonuclease activity"/>
    <property type="evidence" value="ECO:0007669"/>
    <property type="project" value="UniProtKB-KW"/>
</dbReference>
<dbReference type="PANTHER" id="PTHR11070:SF2">
    <property type="entry name" value="ATP-DEPENDENT DNA HELICASE SRS2"/>
    <property type="match status" value="1"/>
</dbReference>
<evidence type="ECO:0000256" key="10">
    <source>
        <dbReference type="ARBA" id="ARBA00023204"/>
    </source>
</evidence>
<feature type="region of interest" description="Disordered" evidence="16">
    <location>
        <begin position="1"/>
        <end position="23"/>
    </location>
</feature>
<keyword evidence="3 15" id="KW-0547">Nucleotide-binding</keyword>
<dbReference type="PANTHER" id="PTHR11070">
    <property type="entry name" value="UVRD / RECB / PCRA DNA HELICASE FAMILY MEMBER"/>
    <property type="match status" value="1"/>
</dbReference>
<evidence type="ECO:0000313" key="19">
    <source>
        <dbReference type="Proteomes" id="UP000195607"/>
    </source>
</evidence>
<dbReference type="Proteomes" id="UP000195607">
    <property type="component" value="Chromosome I"/>
</dbReference>
<comment type="catalytic activity">
    <reaction evidence="12">
        <text>Couples ATP hydrolysis with the unwinding of duplex DNA by translocating in the 3'-5' direction.</text>
        <dbReference type="EC" id="5.6.2.4"/>
    </reaction>
</comment>
<dbReference type="Pfam" id="PF13361">
    <property type="entry name" value="UvrD_C"/>
    <property type="match status" value="1"/>
</dbReference>
<dbReference type="EMBL" id="LT671858">
    <property type="protein sequence ID" value="SIM54822.1"/>
    <property type="molecule type" value="Genomic_DNA"/>
</dbReference>
<keyword evidence="10" id="KW-0234">DNA repair</keyword>
<feature type="domain" description="UvrD-like helicase ATP-binding" evidence="17">
    <location>
        <begin position="1"/>
        <end position="297"/>
    </location>
</feature>
<dbReference type="Pfam" id="PF12705">
    <property type="entry name" value="PDDEXK_1"/>
    <property type="match status" value="1"/>
</dbReference>